<dbReference type="Proteomes" id="UP000248553">
    <property type="component" value="Unassembled WGS sequence"/>
</dbReference>
<gene>
    <name evidence="2" type="ORF">DLM85_18475</name>
</gene>
<dbReference type="RefSeq" id="WP_111479643.1">
    <property type="nucleotide sequence ID" value="NZ_QHKM01000006.1"/>
</dbReference>
<reference evidence="3" key="1">
    <citation type="submission" date="2018-05" db="EMBL/GenBank/DDBJ databases">
        <authorList>
            <person name="Nie L."/>
        </authorList>
    </citation>
    <scope>NUCLEOTIDE SEQUENCE [LARGE SCALE GENOMIC DNA]</scope>
    <source>
        <strain evidence="3">NL</strain>
    </source>
</reference>
<dbReference type="PANTHER" id="PTHR38593">
    <property type="entry name" value="BLR2558 PROTEIN"/>
    <property type="match status" value="1"/>
</dbReference>
<dbReference type="InterPro" id="IPR012347">
    <property type="entry name" value="Ferritin-like"/>
</dbReference>
<dbReference type="InterPro" id="IPR025419">
    <property type="entry name" value="DUF4142"/>
</dbReference>
<dbReference type="OrthoDB" id="770843at2"/>
<evidence type="ECO:0000313" key="2">
    <source>
        <dbReference type="EMBL" id="RAK64669.1"/>
    </source>
</evidence>
<name>A0A328BD47_9BACT</name>
<organism evidence="2 3">
    <name type="scientific">Hymenobacter edaphi</name>
    <dbReference type="NCBI Taxonomy" id="2211146"/>
    <lineage>
        <taxon>Bacteria</taxon>
        <taxon>Pseudomonadati</taxon>
        <taxon>Bacteroidota</taxon>
        <taxon>Cytophagia</taxon>
        <taxon>Cytophagales</taxon>
        <taxon>Hymenobacteraceae</taxon>
        <taxon>Hymenobacter</taxon>
    </lineage>
</organism>
<evidence type="ECO:0000259" key="1">
    <source>
        <dbReference type="Pfam" id="PF13628"/>
    </source>
</evidence>
<comment type="caution">
    <text evidence="2">The sequence shown here is derived from an EMBL/GenBank/DDBJ whole genome shotgun (WGS) entry which is preliminary data.</text>
</comment>
<dbReference type="EMBL" id="QHKM01000006">
    <property type="protein sequence ID" value="RAK64669.1"/>
    <property type="molecule type" value="Genomic_DNA"/>
</dbReference>
<dbReference type="Pfam" id="PF13628">
    <property type="entry name" value="DUF4142"/>
    <property type="match status" value="1"/>
</dbReference>
<dbReference type="PANTHER" id="PTHR38593:SF1">
    <property type="entry name" value="BLR2558 PROTEIN"/>
    <property type="match status" value="1"/>
</dbReference>
<sequence length="190" mass="20832">MSIPVRALLFAPLALLLACGQGERDPVADAKFANEQRIGREDITKRQQRDADFMVEAATGSRLGVELGQLAQRRGSSPALRAWAPQLTRDAAALGAALRTVAEQKALTLPEGLSTEQQDVISKLTTLNGPEFDRRLLEAATDYLDDARDDFDDMGDDAYDGDIRAVAAKYAPILKQHYEQADELHDQLKP</sequence>
<accession>A0A328BD47</accession>
<dbReference type="PROSITE" id="PS51257">
    <property type="entry name" value="PROKAR_LIPOPROTEIN"/>
    <property type="match status" value="1"/>
</dbReference>
<protein>
    <recommendedName>
        <fullName evidence="1">DUF4142 domain-containing protein</fullName>
    </recommendedName>
</protein>
<keyword evidence="3" id="KW-1185">Reference proteome</keyword>
<evidence type="ECO:0000313" key="3">
    <source>
        <dbReference type="Proteomes" id="UP000248553"/>
    </source>
</evidence>
<proteinExistence type="predicted"/>
<dbReference type="Gene3D" id="1.20.1260.10">
    <property type="match status" value="1"/>
</dbReference>
<dbReference type="AlphaFoldDB" id="A0A328BD47"/>
<feature type="domain" description="DUF4142" evidence="1">
    <location>
        <begin position="49"/>
        <end position="184"/>
    </location>
</feature>